<evidence type="ECO:0000259" key="7">
    <source>
        <dbReference type="PROSITE" id="PS50894"/>
    </source>
</evidence>
<dbReference type="SUPFAM" id="SSF55073">
    <property type="entry name" value="Nucleotide cyclase"/>
    <property type="match status" value="1"/>
</dbReference>
<keyword evidence="1 4" id="KW-0238">DNA-binding</keyword>
<evidence type="ECO:0000313" key="10">
    <source>
        <dbReference type="Proteomes" id="UP000621307"/>
    </source>
</evidence>
<dbReference type="SMART" id="SM00267">
    <property type="entry name" value="GGDEF"/>
    <property type="match status" value="1"/>
</dbReference>
<dbReference type="Proteomes" id="UP000621307">
    <property type="component" value="Unassembled WGS sequence"/>
</dbReference>
<dbReference type="InterPro" id="IPR036388">
    <property type="entry name" value="WH-like_DNA-bd_sf"/>
</dbReference>
<dbReference type="PROSITE" id="PS51755">
    <property type="entry name" value="OMPR_PHOB"/>
    <property type="match status" value="1"/>
</dbReference>
<evidence type="ECO:0000256" key="3">
    <source>
        <dbReference type="PROSITE-ProRule" id="PRU00169"/>
    </source>
</evidence>
<dbReference type="NCBIfam" id="TIGR00254">
    <property type="entry name" value="GGDEF"/>
    <property type="match status" value="1"/>
</dbReference>
<dbReference type="Pfam" id="PF01627">
    <property type="entry name" value="Hpt"/>
    <property type="match status" value="1"/>
</dbReference>
<evidence type="ECO:0000256" key="2">
    <source>
        <dbReference type="PROSITE-ProRule" id="PRU00110"/>
    </source>
</evidence>
<keyword evidence="10" id="KW-1185">Reference proteome</keyword>
<comment type="caution">
    <text evidence="9">The sequence shown here is derived from an EMBL/GenBank/DDBJ whole genome shotgun (WGS) entry which is preliminary data.</text>
</comment>
<dbReference type="InterPro" id="IPR011006">
    <property type="entry name" value="CheY-like_superfamily"/>
</dbReference>
<organism evidence="9 10">
    <name type="scientific">Nostoc parmelioides FACHB-3921</name>
    <dbReference type="NCBI Taxonomy" id="2692909"/>
    <lineage>
        <taxon>Bacteria</taxon>
        <taxon>Bacillati</taxon>
        <taxon>Cyanobacteriota</taxon>
        <taxon>Cyanophyceae</taxon>
        <taxon>Nostocales</taxon>
        <taxon>Nostocaceae</taxon>
        <taxon>Nostoc</taxon>
    </lineage>
</organism>
<dbReference type="Gene3D" id="1.20.120.160">
    <property type="entry name" value="HPT domain"/>
    <property type="match status" value="1"/>
</dbReference>
<feature type="domain" description="Response regulatory" evidence="5">
    <location>
        <begin position="509"/>
        <end position="625"/>
    </location>
</feature>
<dbReference type="InterPro" id="IPR008207">
    <property type="entry name" value="Sig_transdc_His_kin_Hpt_dom"/>
</dbReference>
<dbReference type="Pfam" id="PF00990">
    <property type="entry name" value="GGDEF"/>
    <property type="match status" value="1"/>
</dbReference>
<dbReference type="InterPro" id="IPR001867">
    <property type="entry name" value="OmpR/PhoB-type_DNA-bd"/>
</dbReference>
<dbReference type="Pfam" id="PF00072">
    <property type="entry name" value="Response_reg"/>
    <property type="match status" value="3"/>
</dbReference>
<dbReference type="CDD" id="cd00156">
    <property type="entry name" value="REC"/>
    <property type="match status" value="2"/>
</dbReference>
<dbReference type="InterPro" id="IPR001789">
    <property type="entry name" value="Sig_transdc_resp-reg_receiver"/>
</dbReference>
<dbReference type="SMART" id="SM00448">
    <property type="entry name" value="REC"/>
    <property type="match status" value="3"/>
</dbReference>
<feature type="modified residue" description="4-aspartylphosphate" evidence="3">
    <location>
        <position position="433"/>
    </location>
</feature>
<feature type="modified residue" description="Phosphohistidine" evidence="2">
    <location>
        <position position="311"/>
    </location>
</feature>
<dbReference type="SUPFAM" id="SSF47226">
    <property type="entry name" value="Histidine-containing phosphotransfer domain, HPT domain"/>
    <property type="match status" value="1"/>
</dbReference>
<dbReference type="CDD" id="cd00088">
    <property type="entry name" value="HPT"/>
    <property type="match status" value="1"/>
</dbReference>
<dbReference type="Pfam" id="PF00486">
    <property type="entry name" value="Trans_reg_C"/>
    <property type="match status" value="1"/>
</dbReference>
<feature type="domain" description="Response regulatory" evidence="5">
    <location>
        <begin position="2"/>
        <end position="116"/>
    </location>
</feature>
<dbReference type="Gene3D" id="6.10.250.690">
    <property type="match status" value="1"/>
</dbReference>
<keyword evidence="3" id="KW-0597">Phosphoprotein</keyword>
<feature type="modified residue" description="4-aspartylphosphate" evidence="3">
    <location>
        <position position="51"/>
    </location>
</feature>
<dbReference type="SMART" id="SM00862">
    <property type="entry name" value="Trans_reg_C"/>
    <property type="match status" value="1"/>
</dbReference>
<dbReference type="EMBL" id="JACJQL010000153">
    <property type="protein sequence ID" value="MBD2255904.1"/>
    <property type="molecule type" value="Genomic_DNA"/>
</dbReference>
<feature type="domain" description="Response regulatory" evidence="5">
    <location>
        <begin position="384"/>
        <end position="500"/>
    </location>
</feature>
<evidence type="ECO:0000256" key="1">
    <source>
        <dbReference type="ARBA" id="ARBA00023125"/>
    </source>
</evidence>
<evidence type="ECO:0000259" key="5">
    <source>
        <dbReference type="PROSITE" id="PS50110"/>
    </source>
</evidence>
<dbReference type="InterPro" id="IPR043128">
    <property type="entry name" value="Rev_trsase/Diguanyl_cyclase"/>
</dbReference>
<dbReference type="SUPFAM" id="SSF52172">
    <property type="entry name" value="CheY-like"/>
    <property type="match status" value="3"/>
</dbReference>
<dbReference type="CDD" id="cd01949">
    <property type="entry name" value="GGDEF"/>
    <property type="match status" value="1"/>
</dbReference>
<dbReference type="InterPro" id="IPR000160">
    <property type="entry name" value="GGDEF_dom"/>
</dbReference>
<dbReference type="Gene3D" id="1.10.10.10">
    <property type="entry name" value="Winged helix-like DNA-binding domain superfamily/Winged helix DNA-binding domain"/>
    <property type="match status" value="1"/>
</dbReference>
<dbReference type="PROSITE" id="PS50887">
    <property type="entry name" value="GGDEF"/>
    <property type="match status" value="1"/>
</dbReference>
<protein>
    <submittedName>
        <fullName evidence="9">Response regulator</fullName>
    </submittedName>
</protein>
<evidence type="ECO:0000313" key="9">
    <source>
        <dbReference type="EMBL" id="MBD2255904.1"/>
    </source>
</evidence>
<accession>A0ABR8BQK4</accession>
<feature type="modified residue" description="4-aspartylphosphate" evidence="3">
    <location>
        <position position="558"/>
    </location>
</feature>
<feature type="DNA-binding region" description="OmpR/PhoB-type" evidence="4">
    <location>
        <begin position="124"/>
        <end position="223"/>
    </location>
</feature>
<proteinExistence type="predicted"/>
<name>A0ABR8BQK4_9NOSO</name>
<dbReference type="PANTHER" id="PTHR48111:SF15">
    <property type="entry name" value="OMPR SUBFAMILY"/>
    <property type="match status" value="1"/>
</dbReference>
<dbReference type="RefSeq" id="WP_190573163.1">
    <property type="nucleotide sequence ID" value="NZ_JACJQL010000153.1"/>
</dbReference>
<evidence type="ECO:0000259" key="8">
    <source>
        <dbReference type="PROSITE" id="PS51755"/>
    </source>
</evidence>
<feature type="domain" description="HPt" evidence="7">
    <location>
        <begin position="271"/>
        <end position="368"/>
    </location>
</feature>
<feature type="domain" description="OmpR/PhoB-type" evidence="8">
    <location>
        <begin position="124"/>
        <end position="223"/>
    </location>
</feature>
<evidence type="ECO:0000256" key="4">
    <source>
        <dbReference type="PROSITE-ProRule" id="PRU01091"/>
    </source>
</evidence>
<gene>
    <name evidence="9" type="ORF">H6G14_32620</name>
</gene>
<feature type="domain" description="GGDEF" evidence="6">
    <location>
        <begin position="665"/>
        <end position="798"/>
    </location>
</feature>
<dbReference type="PROSITE" id="PS50110">
    <property type="entry name" value="RESPONSE_REGULATORY"/>
    <property type="match status" value="3"/>
</dbReference>
<reference evidence="9 10" key="1">
    <citation type="journal article" date="2020" name="ISME J.">
        <title>Comparative genomics reveals insights into cyanobacterial evolution and habitat adaptation.</title>
        <authorList>
            <person name="Chen M.Y."/>
            <person name="Teng W.K."/>
            <person name="Zhao L."/>
            <person name="Hu C.X."/>
            <person name="Zhou Y.K."/>
            <person name="Han B.P."/>
            <person name="Song L.R."/>
            <person name="Shu W.S."/>
        </authorList>
    </citation>
    <scope>NUCLEOTIDE SEQUENCE [LARGE SCALE GENOMIC DNA]</scope>
    <source>
        <strain evidence="9 10">FACHB-3921</strain>
    </source>
</reference>
<dbReference type="InterPro" id="IPR036641">
    <property type="entry name" value="HPT_dom_sf"/>
</dbReference>
<dbReference type="InterPro" id="IPR039420">
    <property type="entry name" value="WalR-like"/>
</dbReference>
<dbReference type="PANTHER" id="PTHR48111">
    <property type="entry name" value="REGULATOR OF RPOS"/>
    <property type="match status" value="1"/>
</dbReference>
<dbReference type="Gene3D" id="3.30.70.270">
    <property type="match status" value="1"/>
</dbReference>
<dbReference type="InterPro" id="IPR029787">
    <property type="entry name" value="Nucleotide_cyclase"/>
</dbReference>
<evidence type="ECO:0000259" key="6">
    <source>
        <dbReference type="PROSITE" id="PS50887"/>
    </source>
</evidence>
<dbReference type="CDD" id="cd00383">
    <property type="entry name" value="trans_reg_C"/>
    <property type="match status" value="1"/>
</dbReference>
<dbReference type="Gene3D" id="3.40.50.2300">
    <property type="match status" value="3"/>
</dbReference>
<sequence>MKILLVEDDTNIIEILKTTLTEQHYLVEVCTDGQKGLELALVTDYDLILLDVILPKIDGMSICQQLRSQGCLTPILLLTAEDSNTKKIKGLDAGADDYVIKPFNLEELLARIRALLRRSSETTTPIIELGALRLDPISCQITYQDKLLRLTAKEYALLELFLRNHQRIFSQSSLLDNLWSFDEAPTENTVRAHIKSLRAKLREAGAKTDVIATVYGFGYRLNTQELIKSAEEQKLASKTASQQQVSSFIQHSVPIANFRGKQKMTSQLAAIWERVKDKYAVRMSVIEQAVTFLLENTLTEDLRQQAQQQAHTLAGSLGSFGFESATCLCRDMENILKSAAKLGQVQAKQLQTLILELRHLLEQQLIEIPQQPVIQPSHLSQQYRLLIVDDDTTLATQVAAAAKLWGIEAIVADCISAAREEITRTRPDVVLLDLCFPESAEDGSALLAELTALHPPIPVLVFTSQESFAQRVRVAKMGGKGFLQKPVFPSQVMEAIASVLQKSHPPEGRLLIVDDDPQVLDIIRTLLEPWGFTLTLLDDPRQFWDTLEKSAPDMLILDVEMPNFSGIDLCQVVRNEPRWSNLPILCLSAHTDAQTVQQVFAVGADDYVNKPIFGPELVARVLCRLERSQITRKLANIDPLTGIYNRRKSLQDITRLLHLAERQGKSFYFAVLDLDHFKQINDQYGHDIGDQVLSELGKLFKQSFRDEDVVARWGGEEFVIGLYGITSKNALKRLNNLLETVSQLQFSGINHPTFSITFSAGIAEYPKDGHDVQMLYRAADAALYQAKAAGRNQIFLSP</sequence>
<dbReference type="PROSITE" id="PS50894">
    <property type="entry name" value="HPT"/>
    <property type="match status" value="1"/>
</dbReference>